<evidence type="ECO:0000256" key="9">
    <source>
        <dbReference type="ARBA" id="ARBA00023136"/>
    </source>
</evidence>
<comment type="similarity">
    <text evidence="3">Belongs to the cytochrome c oxidase VIII family.</text>
</comment>
<dbReference type="Pfam" id="PF02285">
    <property type="entry name" value="COX8"/>
    <property type="match status" value="1"/>
</dbReference>
<dbReference type="GO" id="GO:0006123">
    <property type="term" value="P:mitochondrial electron transport, cytochrome c to oxygen"/>
    <property type="evidence" value="ECO:0007669"/>
    <property type="project" value="InterPro"/>
</dbReference>
<comment type="pathway">
    <text evidence="2">Energy metabolism; oxidative phosphorylation.</text>
</comment>
<dbReference type="Gene3D" id="4.10.81.10">
    <property type="entry name" value="Cytochrome c oxidase, subunit 8"/>
    <property type="match status" value="1"/>
</dbReference>
<evidence type="ECO:0000313" key="11">
    <source>
        <dbReference type="EMBL" id="SBP25363.1"/>
    </source>
</evidence>
<proteinExistence type="inferred from homology"/>
<keyword evidence="5" id="KW-0999">Mitochondrion inner membrane</keyword>
<protein>
    <submittedName>
        <fullName evidence="11">Cytochrome c oxidase subunit 8a</fullName>
    </submittedName>
</protein>
<keyword evidence="7 10" id="KW-1133">Transmembrane helix</keyword>
<dbReference type="EMBL" id="HADW01019514">
    <property type="protein sequence ID" value="SBP20914.1"/>
    <property type="molecule type" value="Transcribed_RNA"/>
</dbReference>
<reference evidence="11" key="1">
    <citation type="submission" date="2016-05" db="EMBL/GenBank/DDBJ databases">
        <authorList>
            <person name="Lavstsen T."/>
            <person name="Jespersen J.S."/>
        </authorList>
    </citation>
    <scope>NUCLEOTIDE SEQUENCE</scope>
    <source>
        <tissue evidence="11">Brain</tissue>
    </source>
</reference>
<dbReference type="UniPathway" id="UPA00705"/>
<evidence type="ECO:0000256" key="5">
    <source>
        <dbReference type="ARBA" id="ARBA00022792"/>
    </source>
</evidence>
<dbReference type="CDD" id="cd00930">
    <property type="entry name" value="Cyt_c_Oxidase_VIII"/>
    <property type="match status" value="1"/>
</dbReference>
<dbReference type="InterPro" id="IPR003205">
    <property type="entry name" value="Cyt_c_oxidase_su8"/>
</dbReference>
<dbReference type="InterPro" id="IPR036548">
    <property type="entry name" value="Cyt_c_oxidase_su8_sf"/>
</dbReference>
<dbReference type="PANTHER" id="PTHR16717">
    <property type="entry name" value="CYTOCHROME C OXIDASE POLYPEPTIDE VIII"/>
    <property type="match status" value="1"/>
</dbReference>
<evidence type="ECO:0000256" key="3">
    <source>
        <dbReference type="ARBA" id="ARBA00010117"/>
    </source>
</evidence>
<evidence type="ECO:0000256" key="2">
    <source>
        <dbReference type="ARBA" id="ARBA00004673"/>
    </source>
</evidence>
<dbReference type="GO" id="GO:0005743">
    <property type="term" value="C:mitochondrial inner membrane"/>
    <property type="evidence" value="ECO:0007669"/>
    <property type="project" value="UniProtKB-SubCell"/>
</dbReference>
<keyword evidence="6" id="KW-0809">Transit peptide</keyword>
<dbReference type="AlphaFoldDB" id="A0A1A7Y504"/>
<keyword evidence="9 10" id="KW-0472">Membrane</keyword>
<sequence>MPMFLRTIARRAAPFLRGNTVTQSANLYTRPAKEKIGAVETFVALGLFSITILGPSGWILAHLEDYKKKE</sequence>
<dbReference type="EMBL" id="HADX01003131">
    <property type="protein sequence ID" value="SBP25363.1"/>
    <property type="molecule type" value="Transcribed_RNA"/>
</dbReference>
<name>A0A1A7Y504_9TELE</name>
<dbReference type="GO" id="GO:0045277">
    <property type="term" value="C:respiratory chain complex IV"/>
    <property type="evidence" value="ECO:0007669"/>
    <property type="project" value="InterPro"/>
</dbReference>
<keyword evidence="8" id="KW-0496">Mitochondrion</keyword>
<accession>A0A1A7Y504</accession>
<keyword evidence="4 10" id="KW-0812">Transmembrane</keyword>
<evidence type="ECO:0000256" key="4">
    <source>
        <dbReference type="ARBA" id="ARBA00022692"/>
    </source>
</evidence>
<feature type="transmembrane region" description="Helical" evidence="10">
    <location>
        <begin position="42"/>
        <end position="61"/>
    </location>
</feature>
<evidence type="ECO:0000256" key="6">
    <source>
        <dbReference type="ARBA" id="ARBA00022946"/>
    </source>
</evidence>
<organism evidence="11">
    <name type="scientific">Iconisemion striatum</name>
    <dbReference type="NCBI Taxonomy" id="60296"/>
    <lineage>
        <taxon>Eukaryota</taxon>
        <taxon>Metazoa</taxon>
        <taxon>Chordata</taxon>
        <taxon>Craniata</taxon>
        <taxon>Vertebrata</taxon>
        <taxon>Euteleostomi</taxon>
        <taxon>Actinopterygii</taxon>
        <taxon>Neopterygii</taxon>
        <taxon>Teleostei</taxon>
        <taxon>Neoteleostei</taxon>
        <taxon>Acanthomorphata</taxon>
        <taxon>Ovalentaria</taxon>
        <taxon>Atherinomorphae</taxon>
        <taxon>Cyprinodontiformes</taxon>
        <taxon>Nothobranchiidae</taxon>
        <taxon>Iconisemion</taxon>
    </lineage>
</organism>
<gene>
    <name evidence="11" type="primary">COX8A</name>
</gene>
<evidence type="ECO:0000256" key="1">
    <source>
        <dbReference type="ARBA" id="ARBA00004434"/>
    </source>
</evidence>
<reference evidence="11" key="2">
    <citation type="submission" date="2016-06" db="EMBL/GenBank/DDBJ databases">
        <title>The genome of a short-lived fish provides insights into sex chromosome evolution and the genetic control of aging.</title>
        <authorList>
            <person name="Reichwald K."/>
            <person name="Felder M."/>
            <person name="Petzold A."/>
            <person name="Koch P."/>
            <person name="Groth M."/>
            <person name="Platzer M."/>
        </authorList>
    </citation>
    <scope>NUCLEOTIDE SEQUENCE</scope>
    <source>
        <tissue evidence="11">Brain</tissue>
    </source>
</reference>
<dbReference type="SUPFAM" id="SSF81431">
    <property type="entry name" value="Mitochondrial cytochrome c oxidase subunit VIIIb (aka IX)"/>
    <property type="match status" value="1"/>
</dbReference>
<dbReference type="PANTHER" id="PTHR16717:SF8">
    <property type="entry name" value="CYTOCHROME C OXIDASE SUBUNIT 8A"/>
    <property type="match status" value="1"/>
</dbReference>
<evidence type="ECO:0000256" key="10">
    <source>
        <dbReference type="SAM" id="Phobius"/>
    </source>
</evidence>
<evidence type="ECO:0000256" key="8">
    <source>
        <dbReference type="ARBA" id="ARBA00023128"/>
    </source>
</evidence>
<evidence type="ECO:0000256" key="7">
    <source>
        <dbReference type="ARBA" id="ARBA00022989"/>
    </source>
</evidence>
<comment type="subcellular location">
    <subcellularLocation>
        <location evidence="1">Mitochondrion inner membrane</location>
        <topology evidence="1">Single-pass membrane protein</topology>
    </subcellularLocation>
</comment>